<dbReference type="Pfam" id="PF04116">
    <property type="entry name" value="FA_hydroxylase"/>
    <property type="match status" value="1"/>
</dbReference>
<keyword evidence="3" id="KW-0560">Oxidoreductase</keyword>
<dbReference type="Proteomes" id="UP000003980">
    <property type="component" value="Unassembled WGS sequence"/>
</dbReference>
<feature type="transmembrane region" description="Helical" evidence="4">
    <location>
        <begin position="77"/>
        <end position="94"/>
    </location>
</feature>
<evidence type="ECO:0000313" key="7">
    <source>
        <dbReference type="Proteomes" id="UP000003980"/>
    </source>
</evidence>
<gene>
    <name evidence="6" type="ORF">MetMK1DRAFT_00002030</name>
</gene>
<dbReference type="GO" id="GO:0016123">
    <property type="term" value="P:xanthophyll biosynthetic process"/>
    <property type="evidence" value="ECO:0007669"/>
    <property type="project" value="TreeGrafter"/>
</dbReference>
<proteinExistence type="inferred from homology"/>
<protein>
    <submittedName>
        <fullName evidence="6">Fatty acid hydroxylase-like protein</fullName>
    </submittedName>
</protein>
<evidence type="ECO:0000256" key="3">
    <source>
        <dbReference type="ARBA" id="ARBA00023002"/>
    </source>
</evidence>
<dbReference type="EMBL" id="JH597761">
    <property type="protein sequence ID" value="EHP69701.1"/>
    <property type="molecule type" value="Genomic_DNA"/>
</dbReference>
<evidence type="ECO:0000256" key="1">
    <source>
        <dbReference type="ARBA" id="ARBA00009324"/>
    </source>
</evidence>
<dbReference type="PANTHER" id="PTHR31899">
    <property type="entry name" value="BETA-CAROTENE 3-HYDROXYLASE 1, CHLOROPLASTIC"/>
    <property type="match status" value="1"/>
</dbReference>
<sequence length="152" mass="17524">MISLMLALVALITFVGMEFVARGMHKFVMHGVLWRVHEDHHAEKQRELEKNDLFGLLFAGVSVYLILNGILYGNAMALSVAVGMTAYGLAYFVVHDMIIHDRHIHLRSWGMRHDPFRRLIEVHDVHHKEGEGNWGFLFVIRGLDKVPERQAR</sequence>
<dbReference type="InterPro" id="IPR006694">
    <property type="entry name" value="Fatty_acid_hydroxylase"/>
</dbReference>
<feature type="transmembrane region" description="Helical" evidence="4">
    <location>
        <begin position="53"/>
        <end position="71"/>
    </location>
</feature>
<dbReference type="InterPro" id="IPR045019">
    <property type="entry name" value="BETA-OHASE-like"/>
</dbReference>
<dbReference type="OrthoDB" id="42908at2157"/>
<evidence type="ECO:0000313" key="6">
    <source>
        <dbReference type="EMBL" id="EHP69701.1"/>
    </source>
</evidence>
<feature type="domain" description="Fatty acid hydroxylase" evidence="5">
    <location>
        <begin position="11"/>
        <end position="140"/>
    </location>
</feature>
<dbReference type="AlphaFoldDB" id="H2C3V8"/>
<dbReference type="STRING" id="671065.MetMK1DRAFT_00002030"/>
<organism evidence="6 7">
    <name type="scientific">Metallosphaera yellowstonensis MK1</name>
    <dbReference type="NCBI Taxonomy" id="671065"/>
    <lineage>
        <taxon>Archaea</taxon>
        <taxon>Thermoproteota</taxon>
        <taxon>Thermoprotei</taxon>
        <taxon>Sulfolobales</taxon>
        <taxon>Sulfolobaceae</taxon>
        <taxon>Metallosphaera</taxon>
    </lineage>
</organism>
<comment type="similarity">
    <text evidence="1">Belongs to the sterol desaturase family.</text>
</comment>
<accession>H2C3V8</accession>
<dbReference type="eggNOG" id="arCOG05415">
    <property type="taxonomic scope" value="Archaea"/>
</dbReference>
<keyword evidence="4" id="KW-1133">Transmembrane helix</keyword>
<evidence type="ECO:0000256" key="2">
    <source>
        <dbReference type="ARBA" id="ARBA00022746"/>
    </source>
</evidence>
<dbReference type="RefSeq" id="WP_009069732.1">
    <property type="nucleotide sequence ID" value="NZ_JH597761.1"/>
</dbReference>
<dbReference type="GO" id="GO:0016119">
    <property type="term" value="P:carotene metabolic process"/>
    <property type="evidence" value="ECO:0007669"/>
    <property type="project" value="TreeGrafter"/>
</dbReference>
<reference evidence="6 7" key="1">
    <citation type="submission" date="2012-01" db="EMBL/GenBank/DDBJ databases">
        <title>Improved High-Quality Draft sequence of Metallosphaera yellowstonensis MK1.</title>
        <authorList>
            <consortium name="US DOE Joint Genome Institute"/>
            <person name="Lucas S."/>
            <person name="Han J."/>
            <person name="Cheng J.-F."/>
            <person name="Goodwin L."/>
            <person name="Pitluck S."/>
            <person name="Peters L."/>
            <person name="Teshima H."/>
            <person name="Detter J.C."/>
            <person name="Han C."/>
            <person name="Tapia R."/>
            <person name="Land M."/>
            <person name="Hauser L."/>
            <person name="Kyrpides N."/>
            <person name="Kozubal M."/>
            <person name="Macur R.E."/>
            <person name="Jay Z."/>
            <person name="Inskeep W."/>
            <person name="Woyke T."/>
        </authorList>
    </citation>
    <scope>NUCLEOTIDE SEQUENCE [LARGE SCALE GENOMIC DNA]</scope>
    <source>
        <strain evidence="6 7">MK1</strain>
    </source>
</reference>
<keyword evidence="7" id="KW-1185">Reference proteome</keyword>
<keyword evidence="4" id="KW-0812">Transmembrane</keyword>
<dbReference type="GO" id="GO:0010291">
    <property type="term" value="F:beta-carotene 3-hydroxylase activity"/>
    <property type="evidence" value="ECO:0007669"/>
    <property type="project" value="TreeGrafter"/>
</dbReference>
<evidence type="ECO:0000256" key="4">
    <source>
        <dbReference type="SAM" id="Phobius"/>
    </source>
</evidence>
<evidence type="ECO:0000259" key="5">
    <source>
        <dbReference type="Pfam" id="PF04116"/>
    </source>
</evidence>
<name>H2C3V8_9CREN</name>
<dbReference type="HOGENOM" id="CLU_054855_1_1_2"/>
<dbReference type="GO" id="GO:0005506">
    <property type="term" value="F:iron ion binding"/>
    <property type="evidence" value="ECO:0007669"/>
    <property type="project" value="InterPro"/>
</dbReference>
<keyword evidence="2" id="KW-0125">Carotenoid biosynthesis</keyword>
<feature type="transmembrane region" description="Helical" evidence="4">
    <location>
        <begin position="6"/>
        <end position="25"/>
    </location>
</feature>
<dbReference type="PANTHER" id="PTHR31899:SF9">
    <property type="entry name" value="BETA-CAROTENE 3-HYDROXYLASE 1, CHLOROPLASTIC"/>
    <property type="match status" value="1"/>
</dbReference>
<keyword evidence="4" id="KW-0472">Membrane</keyword>